<gene>
    <name evidence="1" type="ORF">BDV25DRAFT_128504</name>
</gene>
<name>A0A5N6U0M5_ASPAV</name>
<proteinExistence type="predicted"/>
<reference evidence="1 2" key="1">
    <citation type="submission" date="2019-04" db="EMBL/GenBank/DDBJ databases">
        <title>Friends and foes A comparative genomics study of 23 Aspergillus species from section Flavi.</title>
        <authorList>
            <consortium name="DOE Joint Genome Institute"/>
            <person name="Kjaerbolling I."/>
            <person name="Vesth T."/>
            <person name="Frisvad J.C."/>
            <person name="Nybo J.L."/>
            <person name="Theobald S."/>
            <person name="Kildgaard S."/>
            <person name="Isbrandt T."/>
            <person name="Kuo A."/>
            <person name="Sato A."/>
            <person name="Lyhne E.K."/>
            <person name="Kogle M.E."/>
            <person name="Wiebenga A."/>
            <person name="Kun R.S."/>
            <person name="Lubbers R.J."/>
            <person name="Makela M.R."/>
            <person name="Barry K."/>
            <person name="Chovatia M."/>
            <person name="Clum A."/>
            <person name="Daum C."/>
            <person name="Haridas S."/>
            <person name="He G."/>
            <person name="LaButti K."/>
            <person name="Lipzen A."/>
            <person name="Mondo S."/>
            <person name="Riley R."/>
            <person name="Salamov A."/>
            <person name="Simmons B.A."/>
            <person name="Magnuson J.K."/>
            <person name="Henrissat B."/>
            <person name="Mortensen U.H."/>
            <person name="Larsen T.O."/>
            <person name="Devries R.P."/>
            <person name="Grigoriev I.V."/>
            <person name="Machida M."/>
            <person name="Baker S.E."/>
            <person name="Andersen M.R."/>
        </authorList>
    </citation>
    <scope>NUCLEOTIDE SEQUENCE [LARGE SCALE GENOMIC DNA]</scope>
    <source>
        <strain evidence="1 2">IBT 18842</strain>
    </source>
</reference>
<accession>A0A5N6U0M5</accession>
<organism evidence="1 2">
    <name type="scientific">Aspergillus avenaceus</name>
    <dbReference type="NCBI Taxonomy" id="36643"/>
    <lineage>
        <taxon>Eukaryota</taxon>
        <taxon>Fungi</taxon>
        <taxon>Dikarya</taxon>
        <taxon>Ascomycota</taxon>
        <taxon>Pezizomycotina</taxon>
        <taxon>Eurotiomycetes</taxon>
        <taxon>Eurotiomycetidae</taxon>
        <taxon>Eurotiales</taxon>
        <taxon>Aspergillaceae</taxon>
        <taxon>Aspergillus</taxon>
        <taxon>Aspergillus subgen. Circumdati</taxon>
    </lineage>
</organism>
<dbReference type="AlphaFoldDB" id="A0A5N6U0M5"/>
<keyword evidence="2" id="KW-1185">Reference proteome</keyword>
<protein>
    <recommendedName>
        <fullName evidence="3">Protein kinase domain-containing protein</fullName>
    </recommendedName>
</protein>
<sequence>MSYLSPPQPSKAGYGHEITATEVELLDQHRTVYRFKLKPDSYQHAIPETATSEEEFKDEETAYNKLKVLQGKVIPYFYTCLEKVFSQFLKHGALYRDQKLDNFLFCDDKGSGDGKVIAVDLEQVEFPDQLRPWQYSISQQGARSLMEDFRYKRNPGRESSPLEFWLPEHESVPLAELDDFSLIIYLESIARPASTQA</sequence>
<evidence type="ECO:0000313" key="2">
    <source>
        <dbReference type="Proteomes" id="UP000325780"/>
    </source>
</evidence>
<dbReference type="OrthoDB" id="2942798at2759"/>
<evidence type="ECO:0000313" key="1">
    <source>
        <dbReference type="EMBL" id="KAE8151801.1"/>
    </source>
</evidence>
<dbReference type="Proteomes" id="UP000325780">
    <property type="component" value="Unassembled WGS sequence"/>
</dbReference>
<dbReference type="EMBL" id="ML742064">
    <property type="protein sequence ID" value="KAE8151801.1"/>
    <property type="molecule type" value="Genomic_DNA"/>
</dbReference>
<evidence type="ECO:0008006" key="3">
    <source>
        <dbReference type="Google" id="ProtNLM"/>
    </source>
</evidence>